<accession>A0A8H8S381</accession>
<proteinExistence type="predicted"/>
<evidence type="ECO:0000256" key="7">
    <source>
        <dbReference type="SAM" id="MobiDB-lite"/>
    </source>
</evidence>
<evidence type="ECO:0000259" key="8">
    <source>
        <dbReference type="PROSITE" id="PS51462"/>
    </source>
</evidence>
<dbReference type="AlphaFoldDB" id="A0A8H8S381"/>
<evidence type="ECO:0000256" key="3">
    <source>
        <dbReference type="ARBA" id="ARBA00022723"/>
    </source>
</evidence>
<dbReference type="PROSITE" id="PS51462">
    <property type="entry name" value="NUDIX"/>
    <property type="match status" value="1"/>
</dbReference>
<evidence type="ECO:0000256" key="5">
    <source>
        <dbReference type="ARBA" id="ARBA00022842"/>
    </source>
</evidence>
<dbReference type="PANTHER" id="PTHR12318:SF0">
    <property type="entry name" value="ACYL-COENZYME A DIPHOSPHATASE NUDT19"/>
    <property type="match status" value="1"/>
</dbReference>
<dbReference type="Gene3D" id="3.90.79.10">
    <property type="entry name" value="Nucleoside Triphosphate Pyrophosphohydrolase"/>
    <property type="match status" value="1"/>
</dbReference>
<organism evidence="9 10">
    <name type="scientific">Lachnellula occidentalis</name>
    <dbReference type="NCBI Taxonomy" id="215460"/>
    <lineage>
        <taxon>Eukaryota</taxon>
        <taxon>Fungi</taxon>
        <taxon>Dikarya</taxon>
        <taxon>Ascomycota</taxon>
        <taxon>Pezizomycotina</taxon>
        <taxon>Leotiomycetes</taxon>
        <taxon>Helotiales</taxon>
        <taxon>Lachnaceae</taxon>
        <taxon>Lachnellula</taxon>
    </lineage>
</organism>
<evidence type="ECO:0000256" key="4">
    <source>
        <dbReference type="ARBA" id="ARBA00022801"/>
    </source>
</evidence>
<dbReference type="EMBL" id="QGMI01000108">
    <property type="protein sequence ID" value="TVY47150.1"/>
    <property type="molecule type" value="Genomic_DNA"/>
</dbReference>
<keyword evidence="3" id="KW-0479">Metal-binding</keyword>
<feature type="domain" description="Nudix hydrolase" evidence="8">
    <location>
        <begin position="25"/>
        <end position="229"/>
    </location>
</feature>
<evidence type="ECO:0000256" key="6">
    <source>
        <dbReference type="ARBA" id="ARBA00023211"/>
    </source>
</evidence>
<dbReference type="CDD" id="cd18870">
    <property type="entry name" value="NUDIX_AcylCoAdiphos_Nudt19"/>
    <property type="match status" value="1"/>
</dbReference>
<evidence type="ECO:0000256" key="2">
    <source>
        <dbReference type="ARBA" id="ARBA00001946"/>
    </source>
</evidence>
<dbReference type="SUPFAM" id="SSF55811">
    <property type="entry name" value="Nudix"/>
    <property type="match status" value="1"/>
</dbReference>
<keyword evidence="10" id="KW-1185">Reference proteome</keyword>
<sequence>MAPPRPELEKQYMSSNSKPKKEIAEPKPSASILLISPTNQILLLHRVRTSSSFASAHVFPGGNLEASQDGQLPGPKDEGRHVDGQAYRIGAIREAFEESGILLARKEDGSLLEVEEDVREKARKEIHAGKLKFQDWVKSLGGVIDLDALHPFTRWITPPNLPKRFTTQMYIYFLPLTQTSAQNITSTYIVPTPTSDGGVEHTAALFASCREWLNQATKGEIILFPPQYYLMHLLSPFLVPSSTPVPTQELQKQRDAVLEFLQGDGDGQGVKWADKVMSPVGLLMRKSDGRSVLSLEKPGPELVGSGRSGDAERVVLVKFSKEGPRNVEVRGRKEVLDEEKMEKL</sequence>
<feature type="region of interest" description="Disordered" evidence="7">
    <location>
        <begin position="1"/>
        <end position="28"/>
    </location>
</feature>
<dbReference type="GO" id="GO:0046872">
    <property type="term" value="F:metal ion binding"/>
    <property type="evidence" value="ECO:0007669"/>
    <property type="project" value="UniProtKB-KW"/>
</dbReference>
<dbReference type="GO" id="GO:0005739">
    <property type="term" value="C:mitochondrion"/>
    <property type="evidence" value="ECO:0007669"/>
    <property type="project" value="TreeGrafter"/>
</dbReference>
<dbReference type="Proteomes" id="UP000443090">
    <property type="component" value="Unassembled WGS sequence"/>
</dbReference>
<dbReference type="InterPro" id="IPR000086">
    <property type="entry name" value="NUDIX_hydrolase_dom"/>
</dbReference>
<evidence type="ECO:0000313" key="10">
    <source>
        <dbReference type="Proteomes" id="UP000443090"/>
    </source>
</evidence>
<dbReference type="InterPro" id="IPR039121">
    <property type="entry name" value="NUDT19"/>
</dbReference>
<name>A0A8H8S381_9HELO</name>
<comment type="cofactor">
    <cofactor evidence="2">
        <name>Mg(2+)</name>
        <dbReference type="ChEBI" id="CHEBI:18420"/>
    </cofactor>
</comment>
<evidence type="ECO:0000256" key="1">
    <source>
        <dbReference type="ARBA" id="ARBA00001936"/>
    </source>
</evidence>
<keyword evidence="4 9" id="KW-0378">Hydrolase</keyword>
<evidence type="ECO:0000313" key="9">
    <source>
        <dbReference type="EMBL" id="TVY47150.1"/>
    </source>
</evidence>
<feature type="compositionally biased region" description="Basic and acidic residues" evidence="7">
    <location>
        <begin position="1"/>
        <end position="10"/>
    </location>
</feature>
<keyword evidence="5" id="KW-0460">Magnesium</keyword>
<reference evidence="9 10" key="1">
    <citation type="submission" date="2018-05" db="EMBL/GenBank/DDBJ databases">
        <title>Genome sequencing and assembly of the regulated plant pathogen Lachnellula willkommii and related sister species for the development of diagnostic species identification markers.</title>
        <authorList>
            <person name="Giroux E."/>
            <person name="Bilodeau G."/>
        </authorList>
    </citation>
    <scope>NUCLEOTIDE SEQUENCE [LARGE SCALE GENOMIC DNA]</scope>
    <source>
        <strain evidence="9 10">CBS 160.35</strain>
    </source>
</reference>
<dbReference type="InterPro" id="IPR015797">
    <property type="entry name" value="NUDIX_hydrolase-like_dom_sf"/>
</dbReference>
<keyword evidence="6" id="KW-0464">Manganese</keyword>
<comment type="cofactor">
    <cofactor evidence="1">
        <name>Mn(2+)</name>
        <dbReference type="ChEBI" id="CHEBI:29035"/>
    </cofactor>
</comment>
<protein>
    <submittedName>
        <fullName evidence="9">Putative nudix hydrolase</fullName>
    </submittedName>
</protein>
<dbReference type="OrthoDB" id="1695362at2759"/>
<dbReference type="PANTHER" id="PTHR12318">
    <property type="entry name" value="TESTOSTERONE-REGULATED PROTEIN RP2"/>
    <property type="match status" value="1"/>
</dbReference>
<gene>
    <name evidence="9" type="primary">ndx-7</name>
    <name evidence="9" type="ORF">LOCC1_G002488</name>
</gene>
<dbReference type="GO" id="GO:0016818">
    <property type="term" value="F:hydrolase activity, acting on acid anhydrides, in phosphorus-containing anhydrides"/>
    <property type="evidence" value="ECO:0007669"/>
    <property type="project" value="InterPro"/>
</dbReference>
<comment type="caution">
    <text evidence="9">The sequence shown here is derived from an EMBL/GenBank/DDBJ whole genome shotgun (WGS) entry which is preliminary data.</text>
</comment>